<feature type="non-terminal residue" evidence="1">
    <location>
        <position position="78"/>
    </location>
</feature>
<proteinExistence type="predicted"/>
<dbReference type="EMBL" id="JACQMI010000017">
    <property type="protein sequence ID" value="MBI4132928.1"/>
    <property type="molecule type" value="Genomic_DNA"/>
</dbReference>
<dbReference type="AlphaFoldDB" id="A0A933DUE4"/>
<comment type="caution">
    <text evidence="1">The sequence shown here is derived from an EMBL/GenBank/DDBJ whole genome shotgun (WGS) entry which is preliminary data.</text>
</comment>
<sequence>MYRNKHTQSIATRVLLILAVAVFAFTATVQPSHAILGVGDVSITAGDIPRTLFQIFDRILSAVGSRAYHQALRSVTYR</sequence>
<dbReference type="Proteomes" id="UP000756703">
    <property type="component" value="Unassembled WGS sequence"/>
</dbReference>
<evidence type="ECO:0000313" key="1">
    <source>
        <dbReference type="EMBL" id="MBI4132928.1"/>
    </source>
</evidence>
<protein>
    <submittedName>
        <fullName evidence="1">Uncharacterized protein</fullName>
    </submittedName>
</protein>
<reference evidence="1" key="1">
    <citation type="submission" date="2020-07" db="EMBL/GenBank/DDBJ databases">
        <title>Huge and variable diversity of episymbiotic CPR bacteria and DPANN archaea in groundwater ecosystems.</title>
        <authorList>
            <person name="He C.Y."/>
            <person name="Keren R."/>
            <person name="Whittaker M."/>
            <person name="Farag I.F."/>
            <person name="Doudna J."/>
            <person name="Cate J.H.D."/>
            <person name="Banfield J.F."/>
        </authorList>
    </citation>
    <scope>NUCLEOTIDE SEQUENCE</scope>
    <source>
        <strain evidence="1">NC_groundwater_1225_Ag_S-0.1um_56_177</strain>
    </source>
</reference>
<gene>
    <name evidence="1" type="ORF">HY473_02485</name>
</gene>
<accession>A0A933DUE4</accession>
<evidence type="ECO:0000313" key="2">
    <source>
        <dbReference type="Proteomes" id="UP000756703"/>
    </source>
</evidence>
<name>A0A933DUE4_9BACT</name>
<organism evidence="1 2">
    <name type="scientific">Candidatus Sungiibacteriota bacterium</name>
    <dbReference type="NCBI Taxonomy" id="2750080"/>
    <lineage>
        <taxon>Bacteria</taxon>
        <taxon>Candidatus Sungiibacteriota</taxon>
    </lineage>
</organism>